<dbReference type="Gene3D" id="1.25.40.10">
    <property type="entry name" value="Tetratricopeptide repeat domain"/>
    <property type="match status" value="3"/>
</dbReference>
<dbReference type="PANTHER" id="PTHR12788:SF10">
    <property type="entry name" value="PROTEIN-TYROSINE SULFOTRANSFERASE"/>
    <property type="match status" value="1"/>
</dbReference>
<dbReference type="GO" id="GO:0008476">
    <property type="term" value="F:protein-tyrosine sulfotransferase activity"/>
    <property type="evidence" value="ECO:0007669"/>
    <property type="project" value="InterPro"/>
</dbReference>
<keyword evidence="2" id="KW-0802">TPR repeat</keyword>
<dbReference type="RefSeq" id="WP_092778382.1">
    <property type="nucleotide sequence ID" value="NZ_FORA01000001.1"/>
</dbReference>
<evidence type="ECO:0000313" key="3">
    <source>
        <dbReference type="EMBL" id="SFI63490.1"/>
    </source>
</evidence>
<evidence type="ECO:0000256" key="1">
    <source>
        <dbReference type="ARBA" id="ARBA00022679"/>
    </source>
</evidence>
<dbReference type="AlphaFoldDB" id="A0A1I3JTR8"/>
<dbReference type="InterPro" id="IPR011990">
    <property type="entry name" value="TPR-like_helical_dom_sf"/>
</dbReference>
<dbReference type="InterPro" id="IPR027417">
    <property type="entry name" value="P-loop_NTPase"/>
</dbReference>
<accession>A0A1I3JTR8</accession>
<dbReference type="EMBL" id="FORA01000001">
    <property type="protein sequence ID" value="SFI63490.1"/>
    <property type="molecule type" value="Genomic_DNA"/>
</dbReference>
<dbReference type="OrthoDB" id="9800698at2"/>
<gene>
    <name evidence="3" type="ORF">SAMN04488095_1424</name>
</gene>
<feature type="repeat" description="TPR" evidence="2">
    <location>
        <begin position="163"/>
        <end position="196"/>
    </location>
</feature>
<dbReference type="PROSITE" id="PS50005">
    <property type="entry name" value="TPR"/>
    <property type="match status" value="1"/>
</dbReference>
<dbReference type="SUPFAM" id="SSF52540">
    <property type="entry name" value="P-loop containing nucleoside triphosphate hydrolases"/>
    <property type="match status" value="1"/>
</dbReference>
<dbReference type="Gene3D" id="3.40.50.300">
    <property type="entry name" value="P-loop containing nucleotide triphosphate hydrolases"/>
    <property type="match status" value="1"/>
</dbReference>
<name>A0A1I3JTR8_9RHOB</name>
<dbReference type="SUPFAM" id="SSF48452">
    <property type="entry name" value="TPR-like"/>
    <property type="match status" value="2"/>
</dbReference>
<dbReference type="SMART" id="SM00028">
    <property type="entry name" value="TPR"/>
    <property type="match status" value="4"/>
</dbReference>
<keyword evidence="4" id="KW-1185">Reference proteome</keyword>
<dbReference type="Pfam" id="PF13469">
    <property type="entry name" value="Sulfotransfer_3"/>
    <property type="match status" value="1"/>
</dbReference>
<dbReference type="STRING" id="390807.SAMN04488095_1424"/>
<dbReference type="InterPro" id="IPR026634">
    <property type="entry name" value="TPST-like"/>
</dbReference>
<organism evidence="3 4">
    <name type="scientific">Jannaschia pohangensis</name>
    <dbReference type="NCBI Taxonomy" id="390807"/>
    <lineage>
        <taxon>Bacteria</taxon>
        <taxon>Pseudomonadati</taxon>
        <taxon>Pseudomonadota</taxon>
        <taxon>Alphaproteobacteria</taxon>
        <taxon>Rhodobacterales</taxon>
        <taxon>Roseobacteraceae</taxon>
        <taxon>Jannaschia</taxon>
    </lineage>
</organism>
<sequence length="709" mass="75345">MMPTPDTPAQILTAARKAIDAGREAECRDTLEAFLRDHPGAAEGWLLLARAQAGLDRPDAARAAFARCSALAAREPVLWMERALFEASQGQGGQVVKEARKAGLPQTLVTMVQGAASGQGTRAQTVGGATKGDLAKLSKAVEGRNGRAAEAIALPLLKARAGGVVWGLLAQARYDAGNLPAAAEAFRQGLRLEPYAIDLRMGLTRALSDHGDLIAALVAARSAARCAPLLPAAQIVFGRILLQSGLPDRAMEIAEATLIRAPGNDPALALAAEAAMQVARPADAVTFARARAAKARDRDVLIARALGAANQVEEAISTYGTLIAANPNDSEALAARGQLRQSLGEDAAAEADLRAAIAANPGNGTAHRALAYGTRLAADDPILNVMQAQLAGSGLTAFDRRMIDYALARALQPTDPEAAFRHLDAANASMLHSYPYDPRQLRELFDRNTAQEWPRIRDAKAQSACTAAPIFVTGLPRSGTTLVETILATHPDVVMGGELGVLRRNARDLHRAVAEGEAVTDALLTAAGDAYAAAAEAAATTPGEGRRRTDKSIFSFLEIGLIRTILPKATIIAVQRDPRDTGLSIWRNHFREGTHRYAASQTGIADTVELYRDALDFWDGALPGAVHRIRYEDLLADPEGEARRLLAVCGLNWTPEVLSFHEHAARVDTLSFAQVRQPLYTSSKGGWQKVEAHIQPMIAALAKKGLLPD</sequence>
<dbReference type="InterPro" id="IPR019734">
    <property type="entry name" value="TPR_rpt"/>
</dbReference>
<dbReference type="Proteomes" id="UP000199110">
    <property type="component" value="Unassembled WGS sequence"/>
</dbReference>
<proteinExistence type="predicted"/>
<dbReference type="PANTHER" id="PTHR12788">
    <property type="entry name" value="PROTEIN-TYROSINE SULFOTRANSFERASE 2"/>
    <property type="match status" value="1"/>
</dbReference>
<keyword evidence="1" id="KW-0808">Transferase</keyword>
<evidence type="ECO:0000256" key="2">
    <source>
        <dbReference type="PROSITE-ProRule" id="PRU00339"/>
    </source>
</evidence>
<evidence type="ECO:0000313" key="4">
    <source>
        <dbReference type="Proteomes" id="UP000199110"/>
    </source>
</evidence>
<protein>
    <submittedName>
        <fullName evidence="3">Tetratricopeptide repeat-containing protein</fullName>
    </submittedName>
</protein>
<reference evidence="3 4" key="1">
    <citation type="submission" date="2016-10" db="EMBL/GenBank/DDBJ databases">
        <authorList>
            <person name="de Groot N.N."/>
        </authorList>
    </citation>
    <scope>NUCLEOTIDE SEQUENCE [LARGE SCALE GENOMIC DNA]</scope>
    <source>
        <strain evidence="3 4">DSM 19073</strain>
    </source>
</reference>